<sequence length="642" mass="71500">MDTTLQMFTRIFTRRLAKHQCLQEWKWNLGGRAKTTLRYKAKTDAHGGHVLDQGLDTYQTFSGREKWWSTVRDVKVISVTLDVHCIAPGARASWFSPMRRRLVPLSYELQRGRGSTRLHAPATHFSTAFQVLSDLPSPSTSTMEHLLSRITPLRPKSEGNPSFQESVVRLKDSGDSDKGNGELHITTGTVQSAMRRPLPLEVWLLVVDELGAECEYDALEACAKASEGLLKERAERYIPKEMTFRTQEEIASISVRQRWAGPTKVRIEGGRQSGERLPIPHLMTFASRLAGKWTDVKHLTIERAEWRAQDLDLRSLSLDLGRCNNIGNLHLYDVAFPSVLTFWRLVCAIPDLPMLFLRDVKFVKTAIDLNARTLSAFSVLCATDMDDMPRLNSPGVAAHSAELLQMIVPQTLSSIQAPPWSKVDSLDLWDVTLPTAAAFARLLCDLPALNWLTINGPCTFSEHGFNPSDVPLRSDMLSGLRDVSLGKDFSLFSDPQSVHDLVDILIQSGACRGLYKITVWLSLSLRVATSIDVSLNRLVKQAGQSLRNICLEVLPQGNFPLFNKASTHAALTTACCFDVSANTRLDHIECFDKTHEGSLSIAPLVELLLQVTSPNVAFIKLTFIVVDDADLANSPPLFIYQA</sequence>
<accession>A0A1X6NBE9</accession>
<proteinExistence type="predicted"/>
<dbReference type="RefSeq" id="XP_024342497.1">
    <property type="nucleotide sequence ID" value="XM_024484248.1"/>
</dbReference>
<gene>
    <name evidence="1" type="ORF">POSPLADRAFT_1132735</name>
</gene>
<keyword evidence="2" id="KW-1185">Reference proteome</keyword>
<evidence type="ECO:0000313" key="2">
    <source>
        <dbReference type="Proteomes" id="UP000194127"/>
    </source>
</evidence>
<dbReference type="GeneID" id="36329197"/>
<reference evidence="1 2" key="1">
    <citation type="submission" date="2017-04" db="EMBL/GenBank/DDBJ databases">
        <title>Genome Sequence of the Model Brown-Rot Fungus Postia placenta SB12.</title>
        <authorList>
            <consortium name="DOE Joint Genome Institute"/>
            <person name="Gaskell J."/>
            <person name="Kersten P."/>
            <person name="Larrondo L.F."/>
            <person name="Canessa P."/>
            <person name="Martinez D."/>
            <person name="Hibbett D."/>
            <person name="Schmoll M."/>
            <person name="Kubicek C.P."/>
            <person name="Martinez A.T."/>
            <person name="Yadav J."/>
            <person name="Master E."/>
            <person name="Magnuson J.K."/>
            <person name="James T."/>
            <person name="Yaver D."/>
            <person name="Berka R."/>
            <person name="Labutti K."/>
            <person name="Lipzen A."/>
            <person name="Aerts A."/>
            <person name="Barry K."/>
            <person name="Henrissat B."/>
            <person name="Blanchette R."/>
            <person name="Grigoriev I."/>
            <person name="Cullen D."/>
        </authorList>
    </citation>
    <scope>NUCLEOTIDE SEQUENCE [LARGE SCALE GENOMIC DNA]</scope>
    <source>
        <strain evidence="1 2">MAD-698-R-SB12</strain>
    </source>
</reference>
<dbReference type="Proteomes" id="UP000194127">
    <property type="component" value="Unassembled WGS sequence"/>
</dbReference>
<organism evidence="1 2">
    <name type="scientific">Postia placenta MAD-698-R-SB12</name>
    <dbReference type="NCBI Taxonomy" id="670580"/>
    <lineage>
        <taxon>Eukaryota</taxon>
        <taxon>Fungi</taxon>
        <taxon>Dikarya</taxon>
        <taxon>Basidiomycota</taxon>
        <taxon>Agaricomycotina</taxon>
        <taxon>Agaricomycetes</taxon>
        <taxon>Polyporales</taxon>
        <taxon>Adustoporiaceae</taxon>
        <taxon>Rhodonia</taxon>
    </lineage>
</organism>
<dbReference type="OrthoDB" id="10271599at2759"/>
<protein>
    <submittedName>
        <fullName evidence="1">Uncharacterized protein</fullName>
    </submittedName>
</protein>
<evidence type="ECO:0000313" key="1">
    <source>
        <dbReference type="EMBL" id="OSX65703.1"/>
    </source>
</evidence>
<dbReference type="AlphaFoldDB" id="A0A1X6NBE9"/>
<name>A0A1X6NBE9_9APHY</name>
<dbReference type="EMBL" id="KZ110592">
    <property type="protein sequence ID" value="OSX65703.1"/>
    <property type="molecule type" value="Genomic_DNA"/>
</dbReference>